<feature type="chain" id="PRO_5014570180" evidence="1">
    <location>
        <begin position="20"/>
        <end position="206"/>
    </location>
</feature>
<dbReference type="KEGG" id="phu:Phum_PHUM367190"/>
<keyword evidence="4" id="KW-1185">Reference proteome</keyword>
<reference evidence="2" key="2">
    <citation type="submission" date="2007-04" db="EMBL/GenBank/DDBJ databases">
        <title>The genome of the human body louse.</title>
        <authorList>
            <consortium name="The Human Body Louse Genome Consortium"/>
            <person name="Kirkness E."/>
            <person name="Walenz B."/>
            <person name="Hass B."/>
            <person name="Bruggner R."/>
            <person name="Strausberg R."/>
        </authorList>
    </citation>
    <scope>NUCLEOTIDE SEQUENCE</scope>
    <source>
        <strain evidence="2">USDA</strain>
    </source>
</reference>
<dbReference type="RefSeq" id="XP_002428167.1">
    <property type="nucleotide sequence ID" value="XM_002428122.1"/>
</dbReference>
<accession>E0VPX3</accession>
<dbReference type="HOGENOM" id="CLU_1333353_0_0_1"/>
<protein>
    <submittedName>
        <fullName evidence="2 3">Uncharacterized protein</fullName>
    </submittedName>
</protein>
<gene>
    <name evidence="3" type="primary">8233547</name>
    <name evidence="2" type="ORF">Phum_PHUM367190</name>
</gene>
<dbReference type="AlphaFoldDB" id="E0VPX3"/>
<dbReference type="Proteomes" id="UP000009046">
    <property type="component" value="Unassembled WGS sequence"/>
</dbReference>
<dbReference type="VEuPathDB" id="VectorBase:PHUM367190"/>
<proteinExistence type="predicted"/>
<reference evidence="3" key="3">
    <citation type="submission" date="2021-02" db="UniProtKB">
        <authorList>
            <consortium name="EnsemblMetazoa"/>
        </authorList>
    </citation>
    <scope>IDENTIFICATION</scope>
    <source>
        <strain evidence="3">USDA</strain>
    </source>
</reference>
<evidence type="ECO:0000313" key="4">
    <source>
        <dbReference type="Proteomes" id="UP000009046"/>
    </source>
</evidence>
<dbReference type="InParanoid" id="E0VPX3"/>
<sequence length="206" mass="24204">MLWVTVFMTVAIAATGSLGVDINTVKNQALEKVNMKMNELKKVVNDTLVELPFREGNLKIITNHVKDTGNGLYESTYFNVHKTALTGNMMGVLLGNAETVQKCIKFREEEAYRETNRYFKDKFTDPRNNLEKEAEKLQNDEIRKWTEDMMNLATKIFRYLDSLHLQYLKILDSYVVNIRNAMRLRIDHTHQNKEYSRTKKEKKVRY</sequence>
<evidence type="ECO:0000313" key="2">
    <source>
        <dbReference type="EMBL" id="EEB15429.1"/>
    </source>
</evidence>
<evidence type="ECO:0000313" key="3">
    <source>
        <dbReference type="EnsemblMetazoa" id="PHUM367190-PA"/>
    </source>
</evidence>
<feature type="signal peptide" evidence="1">
    <location>
        <begin position="1"/>
        <end position="19"/>
    </location>
</feature>
<dbReference type="EMBL" id="DS235379">
    <property type="protein sequence ID" value="EEB15429.1"/>
    <property type="molecule type" value="Genomic_DNA"/>
</dbReference>
<dbReference type="EMBL" id="AAZO01004271">
    <property type="status" value="NOT_ANNOTATED_CDS"/>
    <property type="molecule type" value="Genomic_DNA"/>
</dbReference>
<dbReference type="EnsemblMetazoa" id="PHUM367190-RA">
    <property type="protein sequence ID" value="PHUM367190-PA"/>
    <property type="gene ID" value="PHUM367190"/>
</dbReference>
<dbReference type="CTD" id="8233547"/>
<evidence type="ECO:0000256" key="1">
    <source>
        <dbReference type="SAM" id="SignalP"/>
    </source>
</evidence>
<reference evidence="2" key="1">
    <citation type="submission" date="2007-04" db="EMBL/GenBank/DDBJ databases">
        <title>Annotation of Pediculus humanus corporis strain USDA.</title>
        <authorList>
            <person name="Kirkness E."/>
            <person name="Hannick L."/>
            <person name="Hass B."/>
            <person name="Bruggner R."/>
            <person name="Lawson D."/>
            <person name="Bidwell S."/>
            <person name="Joardar V."/>
            <person name="Caler E."/>
            <person name="Walenz B."/>
            <person name="Inman J."/>
            <person name="Schobel S."/>
            <person name="Galinsky K."/>
            <person name="Amedeo P."/>
            <person name="Strausberg R."/>
        </authorList>
    </citation>
    <scope>NUCLEOTIDE SEQUENCE</scope>
    <source>
        <strain evidence="2">USDA</strain>
    </source>
</reference>
<dbReference type="GeneID" id="8233547"/>
<organism>
    <name type="scientific">Pediculus humanus subsp. corporis</name>
    <name type="common">Body louse</name>
    <dbReference type="NCBI Taxonomy" id="121224"/>
    <lineage>
        <taxon>Eukaryota</taxon>
        <taxon>Metazoa</taxon>
        <taxon>Ecdysozoa</taxon>
        <taxon>Arthropoda</taxon>
        <taxon>Hexapoda</taxon>
        <taxon>Insecta</taxon>
        <taxon>Pterygota</taxon>
        <taxon>Neoptera</taxon>
        <taxon>Paraneoptera</taxon>
        <taxon>Psocodea</taxon>
        <taxon>Troctomorpha</taxon>
        <taxon>Phthiraptera</taxon>
        <taxon>Anoplura</taxon>
        <taxon>Pediculidae</taxon>
        <taxon>Pediculus</taxon>
    </lineage>
</organism>
<keyword evidence="1" id="KW-0732">Signal</keyword>
<name>E0VPX3_PEDHC</name>
<dbReference type="EMBL" id="AAZO01004272">
    <property type="status" value="NOT_ANNOTATED_CDS"/>
    <property type="molecule type" value="Genomic_DNA"/>
</dbReference>